<keyword evidence="3" id="KW-1185">Reference proteome</keyword>
<dbReference type="EMBL" id="FQXS01000021">
    <property type="protein sequence ID" value="SHI01122.1"/>
    <property type="molecule type" value="Genomic_DNA"/>
</dbReference>
<dbReference type="NCBIfam" id="NF047646">
    <property type="entry name" value="REP_Tyr_transpos"/>
    <property type="match status" value="1"/>
</dbReference>
<evidence type="ECO:0000259" key="1">
    <source>
        <dbReference type="SMART" id="SM01321"/>
    </source>
</evidence>
<dbReference type="SMART" id="SM01321">
    <property type="entry name" value="Y1_Tnp"/>
    <property type="match status" value="1"/>
</dbReference>
<dbReference type="GO" id="GO:0004803">
    <property type="term" value="F:transposase activity"/>
    <property type="evidence" value="ECO:0007669"/>
    <property type="project" value="InterPro"/>
</dbReference>
<sequence length="279" mass="31799">MARKPRIHFPGACYHVIVRGNAGQDLFCADHDRQRFLQLLGKGIARFQHRIHAFCLMTNHVHLLVQVGEAPLSRIVQNLSFRYTRYINSTRNRTGHLFQGRYKAILVDADHYLLELVRYIHNNPVRAGLVTRPEEYPWSSHRAYLGEATLSWLTTDWVLAQFAGQSKRAVALYRNFLQADTAASMETTLREGLFDGRILGSDVFVEKALAKAEEKDRQTLTVEQVLTQVCVFYSLDRQAVSSTRRDRAVARVRAVAAYLIRESGYLSLTPLLPARQGSN</sequence>
<dbReference type="Pfam" id="PF01797">
    <property type="entry name" value="Y1_Tnp"/>
    <property type="match status" value="1"/>
</dbReference>
<dbReference type="PANTHER" id="PTHR34322:SF2">
    <property type="entry name" value="TRANSPOSASE IS200-LIKE DOMAIN-CONTAINING PROTEIN"/>
    <property type="match status" value="1"/>
</dbReference>
<dbReference type="InterPro" id="IPR036515">
    <property type="entry name" value="Transposase_17_sf"/>
</dbReference>
<evidence type="ECO:0000313" key="2">
    <source>
        <dbReference type="EMBL" id="SHI01122.1"/>
    </source>
</evidence>
<dbReference type="RefSeq" id="WP_073377587.1">
    <property type="nucleotide sequence ID" value="NZ_FQXS01000021.1"/>
</dbReference>
<dbReference type="GO" id="GO:0006313">
    <property type="term" value="P:DNA transposition"/>
    <property type="evidence" value="ECO:0007669"/>
    <property type="project" value="InterPro"/>
</dbReference>
<dbReference type="Gene3D" id="1.10.1750.10">
    <property type="match status" value="1"/>
</dbReference>
<dbReference type="Proteomes" id="UP000184139">
    <property type="component" value="Unassembled WGS sequence"/>
</dbReference>
<dbReference type="InterPro" id="IPR002686">
    <property type="entry name" value="Transposase_17"/>
</dbReference>
<gene>
    <name evidence="2" type="ORF">SAMN02745124_03209</name>
</gene>
<dbReference type="SUPFAM" id="SSF143422">
    <property type="entry name" value="Transposase IS200-like"/>
    <property type="match status" value="1"/>
</dbReference>
<dbReference type="GO" id="GO:0043565">
    <property type="term" value="F:sequence-specific DNA binding"/>
    <property type="evidence" value="ECO:0007669"/>
    <property type="project" value="InterPro"/>
</dbReference>
<dbReference type="AlphaFoldDB" id="A0A1M5XN90"/>
<dbReference type="Gene3D" id="3.30.70.1290">
    <property type="entry name" value="Transposase IS200-like"/>
    <property type="match status" value="1"/>
</dbReference>
<reference evidence="2 3" key="1">
    <citation type="submission" date="2016-11" db="EMBL/GenBank/DDBJ databases">
        <authorList>
            <person name="Jaros S."/>
            <person name="Januszkiewicz K."/>
            <person name="Wedrychowicz H."/>
        </authorList>
    </citation>
    <scope>NUCLEOTIDE SEQUENCE [LARGE SCALE GENOMIC DNA]</scope>
    <source>
        <strain evidence="2 3">DSM 9705</strain>
    </source>
</reference>
<proteinExistence type="predicted"/>
<dbReference type="OrthoDB" id="5470339at2"/>
<evidence type="ECO:0000313" key="3">
    <source>
        <dbReference type="Proteomes" id="UP000184139"/>
    </source>
</evidence>
<protein>
    <submittedName>
        <fullName evidence="2">REP element-mobilizing transposase RayT</fullName>
    </submittedName>
</protein>
<organism evidence="2 3">
    <name type="scientific">Desulfofustis glycolicus DSM 9705</name>
    <dbReference type="NCBI Taxonomy" id="1121409"/>
    <lineage>
        <taxon>Bacteria</taxon>
        <taxon>Pseudomonadati</taxon>
        <taxon>Thermodesulfobacteriota</taxon>
        <taxon>Desulfobulbia</taxon>
        <taxon>Desulfobulbales</taxon>
        <taxon>Desulfocapsaceae</taxon>
        <taxon>Desulfofustis</taxon>
    </lineage>
</organism>
<name>A0A1M5XN90_9BACT</name>
<dbReference type="PANTHER" id="PTHR34322">
    <property type="entry name" value="TRANSPOSASE, Y1_TNP DOMAIN-CONTAINING"/>
    <property type="match status" value="1"/>
</dbReference>
<dbReference type="SUPFAM" id="SSF48295">
    <property type="entry name" value="TrpR-like"/>
    <property type="match status" value="1"/>
</dbReference>
<dbReference type="STRING" id="1121409.SAMN02745124_03209"/>
<feature type="domain" description="Transposase IS200-like" evidence="1">
    <location>
        <begin position="9"/>
        <end position="123"/>
    </location>
</feature>
<dbReference type="InterPro" id="IPR010921">
    <property type="entry name" value="Trp_repressor/repl_initiator"/>
</dbReference>
<accession>A0A1M5XN90</accession>